<dbReference type="PANTHER" id="PTHR43169:SF1">
    <property type="entry name" value="ATPASE, PP-LOOP SUPERFAMILY-RELATED"/>
    <property type="match status" value="1"/>
</dbReference>
<dbReference type="AlphaFoldDB" id="A0A218P1N1"/>
<sequence>MIAPVGDDFVKRYRLEYNLEALEGVREDIGEKAYSRLRSLLEYRLSGKEFDRSPVGVKVVVAFSAGSDSTATLKILRWAGFDAIPIMAKLPQMGEDVLARAKEWGAVLVDVPGYMDEMEAQIRKKAPICGRCHAMVMRAVEDYAREKGVKIVASGDLLSSGLISIYQKNDLVTLNLPAFLAMDKGEAIGIIGGKYDLHFGCPLLRRAAREAPSIKRFGIQRVLRELRARALTPEMAERLILDILSD</sequence>
<evidence type="ECO:0000313" key="1">
    <source>
        <dbReference type="EMBL" id="ASI98846.1"/>
    </source>
</evidence>
<evidence type="ECO:0000313" key="2">
    <source>
        <dbReference type="Proteomes" id="UP000197156"/>
    </source>
</evidence>
<organism evidence="1 2">
    <name type="scientific">Thermococcus celer Vu 13 = JCM 8558</name>
    <dbReference type="NCBI Taxonomy" id="1293037"/>
    <lineage>
        <taxon>Archaea</taxon>
        <taxon>Methanobacteriati</taxon>
        <taxon>Methanobacteriota</taxon>
        <taxon>Thermococci</taxon>
        <taxon>Thermococcales</taxon>
        <taxon>Thermococcaceae</taxon>
        <taxon>Thermococcus</taxon>
    </lineage>
</organism>
<keyword evidence="2" id="KW-1185">Reference proteome</keyword>
<name>A0A218P1N1_THECE</name>
<protein>
    <submittedName>
        <fullName evidence="1">ATPase</fullName>
    </submittedName>
</protein>
<dbReference type="OrthoDB" id="85793at2157"/>
<dbReference type="Proteomes" id="UP000197156">
    <property type="component" value="Chromosome"/>
</dbReference>
<dbReference type="RefSeq" id="WP_088862802.1">
    <property type="nucleotide sequence ID" value="NZ_CP014854.1"/>
</dbReference>
<dbReference type="PANTHER" id="PTHR43169">
    <property type="entry name" value="EXSB FAMILY PROTEIN"/>
    <property type="match status" value="1"/>
</dbReference>
<dbReference type="InterPro" id="IPR012096">
    <property type="entry name" value="ATPase_PP-loop_MJ1638"/>
</dbReference>
<dbReference type="PIRSF" id="PIRSF006601">
    <property type="entry name" value="ATPase_UCP006601"/>
    <property type="match status" value="1"/>
</dbReference>
<dbReference type="EMBL" id="CP014854">
    <property type="protein sequence ID" value="ASI98846.1"/>
    <property type="molecule type" value="Genomic_DNA"/>
</dbReference>
<dbReference type="GeneID" id="33323963"/>
<dbReference type="SUPFAM" id="SSF52402">
    <property type="entry name" value="Adenine nucleotide alpha hydrolases-like"/>
    <property type="match status" value="1"/>
</dbReference>
<dbReference type="InterPro" id="IPR052188">
    <property type="entry name" value="Ni-pincer_cofactor_biosynth"/>
</dbReference>
<reference evidence="1 2" key="1">
    <citation type="submission" date="2016-03" db="EMBL/GenBank/DDBJ databases">
        <title>Complete genome sequence of Thermococcus celer.</title>
        <authorList>
            <person name="Oger P.M."/>
        </authorList>
    </citation>
    <scope>NUCLEOTIDE SEQUENCE [LARGE SCALE GENOMIC DNA]</scope>
    <source>
        <strain evidence="1 2">Vu 13</strain>
    </source>
</reference>
<proteinExistence type="predicted"/>
<gene>
    <name evidence="1" type="ORF">A3L02_04360</name>
</gene>
<accession>A0A218P1N1</accession>
<dbReference type="InterPro" id="IPR014729">
    <property type="entry name" value="Rossmann-like_a/b/a_fold"/>
</dbReference>
<dbReference type="KEGG" id="tce:A3L02_04360"/>
<dbReference type="Gene3D" id="3.40.50.620">
    <property type="entry name" value="HUPs"/>
    <property type="match status" value="1"/>
</dbReference>